<evidence type="ECO:0000256" key="5">
    <source>
        <dbReference type="ARBA" id="ARBA00022485"/>
    </source>
</evidence>
<dbReference type="EC" id="3.2.2.31" evidence="3 13"/>
<keyword evidence="11" id="KW-0234">DNA repair</keyword>
<keyword evidence="5" id="KW-0004">4Fe-4S</keyword>
<organism evidence="15 16">
    <name type="scientific">Alkalihalobacterium chitinilyticum</name>
    <dbReference type="NCBI Taxonomy" id="2980103"/>
    <lineage>
        <taxon>Bacteria</taxon>
        <taxon>Bacillati</taxon>
        <taxon>Bacillota</taxon>
        <taxon>Bacilli</taxon>
        <taxon>Bacillales</taxon>
        <taxon>Bacillaceae</taxon>
        <taxon>Alkalihalobacterium</taxon>
    </lineage>
</organism>
<gene>
    <name evidence="15" type="primary">mutY</name>
    <name evidence="15" type="ORF">N7Z68_15980</name>
</gene>
<dbReference type="EMBL" id="JAOTPO010000011">
    <property type="protein sequence ID" value="MDE5414859.1"/>
    <property type="molecule type" value="Genomic_DNA"/>
</dbReference>
<evidence type="ECO:0000313" key="16">
    <source>
        <dbReference type="Proteomes" id="UP001148125"/>
    </source>
</evidence>
<comment type="function">
    <text evidence="13">Adenine glycosylase active on G-A mispairs.</text>
</comment>
<dbReference type="PROSITE" id="PS51462">
    <property type="entry name" value="NUDIX"/>
    <property type="match status" value="1"/>
</dbReference>
<dbReference type="SMART" id="SM00525">
    <property type="entry name" value="FES"/>
    <property type="match status" value="1"/>
</dbReference>
<evidence type="ECO:0000256" key="10">
    <source>
        <dbReference type="ARBA" id="ARBA00023014"/>
    </source>
</evidence>
<comment type="cofactor">
    <cofactor evidence="13">
        <name>[4Fe-4S] cluster</name>
        <dbReference type="ChEBI" id="CHEBI:49883"/>
    </cofactor>
    <text evidence="13">Binds 1 [4Fe-4S] cluster.</text>
</comment>
<feature type="domain" description="Nudix hydrolase" evidence="14">
    <location>
        <begin position="226"/>
        <end position="352"/>
    </location>
</feature>
<evidence type="ECO:0000256" key="13">
    <source>
        <dbReference type="RuleBase" id="RU365096"/>
    </source>
</evidence>
<evidence type="ECO:0000256" key="2">
    <source>
        <dbReference type="ARBA" id="ARBA00008343"/>
    </source>
</evidence>
<keyword evidence="7 13" id="KW-0227">DNA damage</keyword>
<dbReference type="InterPro" id="IPR003651">
    <property type="entry name" value="Endonuclease3_FeS-loop_motif"/>
</dbReference>
<dbReference type="InterPro" id="IPR000445">
    <property type="entry name" value="HhH_motif"/>
</dbReference>
<comment type="catalytic activity">
    <reaction evidence="1 13">
        <text>Hydrolyzes free adenine bases from 7,8-dihydro-8-oxoguanine:adenine mismatched double-stranded DNA, leaving an apurinic site.</text>
        <dbReference type="EC" id="3.2.2.31"/>
    </reaction>
</comment>
<dbReference type="Gene3D" id="1.10.340.30">
    <property type="entry name" value="Hypothetical protein, domain 2"/>
    <property type="match status" value="1"/>
</dbReference>
<keyword evidence="16" id="KW-1185">Reference proteome</keyword>
<dbReference type="RefSeq" id="WP_275119494.1">
    <property type="nucleotide sequence ID" value="NZ_JAOTPO010000011.1"/>
</dbReference>
<dbReference type="Gene3D" id="3.90.79.10">
    <property type="entry name" value="Nucleoside Triphosphate Pyrophosphohydrolase"/>
    <property type="match status" value="1"/>
</dbReference>
<dbReference type="InterPro" id="IPR003265">
    <property type="entry name" value="HhH-GPD_domain"/>
</dbReference>
<dbReference type="InterPro" id="IPR005760">
    <property type="entry name" value="A/G_AdeGlyc_MutY"/>
</dbReference>
<dbReference type="Gene3D" id="1.10.1670.10">
    <property type="entry name" value="Helix-hairpin-Helix base-excision DNA repair enzymes (C-terminal)"/>
    <property type="match status" value="1"/>
</dbReference>
<dbReference type="NCBIfam" id="TIGR01084">
    <property type="entry name" value="mutY"/>
    <property type="match status" value="1"/>
</dbReference>
<dbReference type="SUPFAM" id="SSF55811">
    <property type="entry name" value="Nudix"/>
    <property type="match status" value="1"/>
</dbReference>
<dbReference type="InterPro" id="IPR029119">
    <property type="entry name" value="MutY_C"/>
</dbReference>
<evidence type="ECO:0000256" key="1">
    <source>
        <dbReference type="ARBA" id="ARBA00000843"/>
    </source>
</evidence>
<keyword evidence="9 13" id="KW-0408">Iron</keyword>
<dbReference type="PROSITE" id="PS00764">
    <property type="entry name" value="ENDONUCLEASE_III_1"/>
    <property type="match status" value="1"/>
</dbReference>
<keyword evidence="12 13" id="KW-0326">Glycosidase</keyword>
<dbReference type="SMART" id="SM00478">
    <property type="entry name" value="ENDO3c"/>
    <property type="match status" value="1"/>
</dbReference>
<evidence type="ECO:0000256" key="4">
    <source>
        <dbReference type="ARBA" id="ARBA00022023"/>
    </source>
</evidence>
<sequence length="352" mass="40469">MTGFRDQLVHWFEEHKRDLPWRRTSDPYRIWVSEVMLQQTRVDTVIPYYNNFVQKFPTLQDLAYAEEQDILKAWEGLGYYSRVRNLQTAVREVVEHYGGKVPDTKKEISQLKGVGPYTAGAVLSIAYHKPEPAVDGNVMRVISRVLLIEEDIGKAKTRPIFENALAEMISPDKPSEFNQGLMELGALVCTPKSPGCLLCPVREHCRAYHAGKEKSLPIKEKKTKVTVKDMAAIVLRNKQGEVLIQRRPDTGLLAKLWQFPNVEVAKGTESEQECLQEFFRSELEISVKIEKAVQKVEHVFSHLVWNITVYEGTLLSDKEGTSEDMRWVDENSIESYPFPVSHQKIIEQQIRR</sequence>
<dbReference type="InterPro" id="IPR044298">
    <property type="entry name" value="MIG/MutY"/>
</dbReference>
<dbReference type="InterPro" id="IPR023170">
    <property type="entry name" value="HhH_base_excis_C"/>
</dbReference>
<dbReference type="InterPro" id="IPR000086">
    <property type="entry name" value="NUDIX_hydrolase_dom"/>
</dbReference>
<dbReference type="Pfam" id="PF14815">
    <property type="entry name" value="NUDIX_4"/>
    <property type="match status" value="1"/>
</dbReference>
<dbReference type="InterPro" id="IPR015797">
    <property type="entry name" value="NUDIX_hydrolase-like_dom_sf"/>
</dbReference>
<evidence type="ECO:0000256" key="11">
    <source>
        <dbReference type="ARBA" id="ARBA00023204"/>
    </source>
</evidence>
<dbReference type="InterPro" id="IPR004035">
    <property type="entry name" value="Endouclease-III_FeS-bd_BS"/>
</dbReference>
<reference evidence="15" key="1">
    <citation type="submission" date="2024-05" db="EMBL/GenBank/DDBJ databases">
        <title>Alkalihalobacillus sp. strain MEB203 novel alkaliphilic bacterium from Lonar Lake, India.</title>
        <authorList>
            <person name="Joshi A."/>
            <person name="Thite S."/>
            <person name="Mengade P."/>
        </authorList>
    </citation>
    <scope>NUCLEOTIDE SEQUENCE</scope>
    <source>
        <strain evidence="15">MEB 203</strain>
    </source>
</reference>
<dbReference type="CDD" id="cd03431">
    <property type="entry name" value="NUDIX_DNA_Glycosylase_C-MutY"/>
    <property type="match status" value="1"/>
</dbReference>
<accession>A0ABT5VHD6</accession>
<dbReference type="Pfam" id="PF00633">
    <property type="entry name" value="HHH"/>
    <property type="match status" value="1"/>
</dbReference>
<keyword evidence="6" id="KW-0479">Metal-binding</keyword>
<evidence type="ECO:0000256" key="9">
    <source>
        <dbReference type="ARBA" id="ARBA00023004"/>
    </source>
</evidence>
<dbReference type="SUPFAM" id="SSF48150">
    <property type="entry name" value="DNA-glycosylase"/>
    <property type="match status" value="1"/>
</dbReference>
<evidence type="ECO:0000256" key="7">
    <source>
        <dbReference type="ARBA" id="ARBA00022763"/>
    </source>
</evidence>
<dbReference type="InterPro" id="IPR011257">
    <property type="entry name" value="DNA_glycosylase"/>
</dbReference>
<evidence type="ECO:0000256" key="6">
    <source>
        <dbReference type="ARBA" id="ARBA00022723"/>
    </source>
</evidence>
<dbReference type="Pfam" id="PF00730">
    <property type="entry name" value="HhH-GPD"/>
    <property type="match status" value="1"/>
</dbReference>
<evidence type="ECO:0000256" key="12">
    <source>
        <dbReference type="ARBA" id="ARBA00023295"/>
    </source>
</evidence>
<evidence type="ECO:0000313" key="15">
    <source>
        <dbReference type="EMBL" id="MDE5414859.1"/>
    </source>
</evidence>
<dbReference type="PANTHER" id="PTHR42944:SF1">
    <property type="entry name" value="ADENINE DNA GLYCOSYLASE"/>
    <property type="match status" value="1"/>
</dbReference>
<evidence type="ECO:0000256" key="3">
    <source>
        <dbReference type="ARBA" id="ARBA00012045"/>
    </source>
</evidence>
<name>A0ABT5VHD6_9BACI</name>
<dbReference type="Proteomes" id="UP001148125">
    <property type="component" value="Unassembled WGS sequence"/>
</dbReference>
<protein>
    <recommendedName>
        <fullName evidence="4 13">Adenine DNA glycosylase</fullName>
        <ecNumber evidence="3 13">3.2.2.31</ecNumber>
    </recommendedName>
</protein>
<proteinExistence type="inferred from homology"/>
<keyword evidence="8" id="KW-0378">Hydrolase</keyword>
<dbReference type="CDD" id="cd00056">
    <property type="entry name" value="ENDO3c"/>
    <property type="match status" value="1"/>
</dbReference>
<comment type="similarity">
    <text evidence="2 13">Belongs to the Nth/MutY family.</text>
</comment>
<dbReference type="PANTHER" id="PTHR42944">
    <property type="entry name" value="ADENINE DNA GLYCOSYLASE"/>
    <property type="match status" value="1"/>
</dbReference>
<comment type="caution">
    <text evidence="15">The sequence shown here is derived from an EMBL/GenBank/DDBJ whole genome shotgun (WGS) entry which is preliminary data.</text>
</comment>
<evidence type="ECO:0000256" key="8">
    <source>
        <dbReference type="ARBA" id="ARBA00022801"/>
    </source>
</evidence>
<evidence type="ECO:0000259" key="14">
    <source>
        <dbReference type="PROSITE" id="PS51462"/>
    </source>
</evidence>
<keyword evidence="10" id="KW-0411">Iron-sulfur</keyword>